<dbReference type="GO" id="GO:0000139">
    <property type="term" value="C:Golgi membrane"/>
    <property type="evidence" value="ECO:0007669"/>
    <property type="project" value="UniProtKB-SubCell"/>
</dbReference>
<dbReference type="AlphaFoldDB" id="A0A3B4BUE8"/>
<dbReference type="GO" id="GO:0032580">
    <property type="term" value="C:Golgi cisterna membrane"/>
    <property type="evidence" value="ECO:0007669"/>
    <property type="project" value="TreeGrafter"/>
</dbReference>
<dbReference type="Pfam" id="PF06814">
    <property type="entry name" value="GOST_TM"/>
    <property type="match status" value="1"/>
</dbReference>
<evidence type="ECO:0000256" key="1">
    <source>
        <dbReference type="ARBA" id="ARBA00004653"/>
    </source>
</evidence>
<feature type="transmembrane region" description="Helical" evidence="10">
    <location>
        <begin position="403"/>
        <end position="423"/>
    </location>
</feature>
<feature type="transmembrane region" description="Helical" evidence="10">
    <location>
        <begin position="259"/>
        <end position="277"/>
    </location>
</feature>
<keyword evidence="3 11" id="KW-0732">Signal</keyword>
<keyword evidence="2 10" id="KW-0812">Transmembrane</keyword>
<gene>
    <name evidence="14" type="primary">TMEM87A</name>
</gene>
<feature type="signal peptide" evidence="11">
    <location>
        <begin position="1"/>
        <end position="22"/>
    </location>
</feature>
<organism evidence="14 15">
    <name type="scientific">Pygocentrus nattereri</name>
    <name type="common">Red-bellied piranha</name>
    <dbReference type="NCBI Taxonomy" id="42514"/>
    <lineage>
        <taxon>Eukaryota</taxon>
        <taxon>Metazoa</taxon>
        <taxon>Chordata</taxon>
        <taxon>Craniata</taxon>
        <taxon>Vertebrata</taxon>
        <taxon>Euteleostomi</taxon>
        <taxon>Actinopterygii</taxon>
        <taxon>Neopterygii</taxon>
        <taxon>Teleostei</taxon>
        <taxon>Ostariophysi</taxon>
        <taxon>Characiformes</taxon>
        <taxon>Characoidei</taxon>
        <taxon>Pygocentrus</taxon>
    </lineage>
</organism>
<evidence type="ECO:0000313" key="14">
    <source>
        <dbReference type="Ensembl" id="ENSPNAP00000003253.2"/>
    </source>
</evidence>
<feature type="chain" id="PRO_5043646723" description="Transmembrane protein 87A" evidence="11">
    <location>
        <begin position="23"/>
        <end position="560"/>
    </location>
</feature>
<feature type="transmembrane region" description="Helical" evidence="10">
    <location>
        <begin position="333"/>
        <end position="353"/>
    </location>
</feature>
<dbReference type="GO" id="GO:0042147">
    <property type="term" value="P:retrograde transport, endosome to Golgi"/>
    <property type="evidence" value="ECO:0007669"/>
    <property type="project" value="TreeGrafter"/>
</dbReference>
<evidence type="ECO:0000256" key="5">
    <source>
        <dbReference type="ARBA" id="ARBA00023034"/>
    </source>
</evidence>
<evidence type="ECO:0008006" key="16">
    <source>
        <dbReference type="Google" id="ProtNLM"/>
    </source>
</evidence>
<dbReference type="InterPro" id="IPR053937">
    <property type="entry name" value="GOST_TM"/>
</dbReference>
<evidence type="ECO:0000259" key="13">
    <source>
        <dbReference type="Pfam" id="PF21901"/>
    </source>
</evidence>
<feature type="domain" description="TMEM87A/B GOLD" evidence="13">
    <location>
        <begin position="21"/>
        <end position="175"/>
    </location>
</feature>
<protein>
    <recommendedName>
        <fullName evidence="16">Transmembrane protein 87A</fullName>
    </recommendedName>
</protein>
<dbReference type="GO" id="GO:0005829">
    <property type="term" value="C:cytosol"/>
    <property type="evidence" value="ECO:0007669"/>
    <property type="project" value="GOC"/>
</dbReference>
<keyword evidence="4 10" id="KW-1133">Transmembrane helix</keyword>
<reference evidence="14" key="3">
    <citation type="submission" date="2025-09" db="UniProtKB">
        <authorList>
            <consortium name="Ensembl"/>
        </authorList>
    </citation>
    <scope>IDENTIFICATION</scope>
</reference>
<dbReference type="Proteomes" id="UP001501920">
    <property type="component" value="Chromosome 10"/>
</dbReference>
<evidence type="ECO:0000256" key="7">
    <source>
        <dbReference type="ARBA" id="ARBA00023180"/>
    </source>
</evidence>
<feature type="region of interest" description="Disordered" evidence="9">
    <location>
        <begin position="500"/>
        <end position="522"/>
    </location>
</feature>
<evidence type="ECO:0000259" key="12">
    <source>
        <dbReference type="Pfam" id="PF06814"/>
    </source>
</evidence>
<evidence type="ECO:0000256" key="10">
    <source>
        <dbReference type="SAM" id="Phobius"/>
    </source>
</evidence>
<evidence type="ECO:0000256" key="3">
    <source>
        <dbReference type="ARBA" id="ARBA00022729"/>
    </source>
</evidence>
<evidence type="ECO:0000256" key="2">
    <source>
        <dbReference type="ARBA" id="ARBA00022692"/>
    </source>
</evidence>
<comment type="subcellular location">
    <subcellularLocation>
        <location evidence="1">Golgi apparatus membrane</location>
        <topology evidence="1">Multi-pass membrane protein</topology>
    </subcellularLocation>
</comment>
<dbReference type="PANTHER" id="PTHR21229:SF81">
    <property type="entry name" value="TRANSMEMBRANE PROTEIN 87A"/>
    <property type="match status" value="1"/>
</dbReference>
<feature type="transmembrane region" description="Helical" evidence="10">
    <location>
        <begin position="359"/>
        <end position="382"/>
    </location>
</feature>
<comment type="similarity">
    <text evidence="8">Belongs to the LU7TM family. TMEM87 subfamily.</text>
</comment>
<feature type="transmembrane region" description="Helical" evidence="10">
    <location>
        <begin position="223"/>
        <end position="247"/>
    </location>
</feature>
<name>A0A3B4BUE8_PYGNA</name>
<keyword evidence="7" id="KW-0325">Glycoprotein</keyword>
<dbReference type="InterPro" id="IPR054101">
    <property type="entry name" value="TMEM87A/B_GOLD"/>
</dbReference>
<evidence type="ECO:0000256" key="11">
    <source>
        <dbReference type="SAM" id="SignalP"/>
    </source>
</evidence>
<accession>A0A3B4BUE8</accession>
<dbReference type="GeneTree" id="ENSGT00940000159481"/>
<dbReference type="InterPro" id="IPR009637">
    <property type="entry name" value="GPR107/GPR108-like"/>
</dbReference>
<sequence>MTYASVFLSSLLLSSLCRSFGAEVSLWKIDVNLQRDGVFRKTLYPNSTIFMEFQGDLAACEEKKLAFNVSWYLRSSICYNEVFNTPDNTAKTMFGMHQKLKEDWTGFYSQGSIYFEDCASLFTQKVYYKEFQPVLPLSGQEEKPTNQTGNVWENKLEGAVAQSWSNSPYMFLVRFHPEVRPEASRGRRQTENSDVSSDSLEHFSLTMMVKVKGPHDYSSPADWPLMMFFMVMCIVYVLFGALWLLWLVCYWRDLLRIQFWIGAVIILGMLEKAVFYSEYQSIRYSGDYNHHAVIFGELLSALKRSLARILLLIVSLGYGIVRPRLGTTVPRLVAVGLLYLIFSSVEGVLRVTGGFSGTVALIANLSLSLIDSCVMWWVFISLSHTTRLLKLRRNVVKLSLYQHFTNTLIFSVLASIIFIIWTTKQFKFVDCQLAWREMWVDDAFWRLLFSTILLVIMVLLRPSVNSQRFSHSPLIDEDVDEDDDVKEPMLNEAFEGMKMRGAKSETHNSQKPLGKESSQDDDLKWVEDNVPTTVIDVALPAVLDDEEELLKTKMERSKME</sequence>
<feature type="transmembrane region" description="Helical" evidence="10">
    <location>
        <begin position="305"/>
        <end position="321"/>
    </location>
</feature>
<keyword evidence="5" id="KW-0333">Golgi apparatus</keyword>
<evidence type="ECO:0000256" key="9">
    <source>
        <dbReference type="SAM" id="MobiDB-lite"/>
    </source>
</evidence>
<dbReference type="PANTHER" id="PTHR21229">
    <property type="entry name" value="LUNG SEVEN TRANSMEMBRANE RECEPTOR"/>
    <property type="match status" value="1"/>
</dbReference>
<dbReference type="OMA" id="IFMRFLN"/>
<feature type="domain" description="GOST seven transmembrane" evidence="12">
    <location>
        <begin position="224"/>
        <end position="467"/>
    </location>
</feature>
<reference evidence="14 15" key="1">
    <citation type="submission" date="2020-10" db="EMBL/GenBank/DDBJ databases">
        <title>Pygocentrus nattereri (red-bellied piranha) genome, fPygNat1, primary haplotype.</title>
        <authorList>
            <person name="Myers G."/>
            <person name="Meyer A."/>
            <person name="Karagic N."/>
            <person name="Pippel M."/>
            <person name="Winkler S."/>
            <person name="Tracey A."/>
            <person name="Wood J."/>
            <person name="Formenti G."/>
            <person name="Howe K."/>
            <person name="Fedrigo O."/>
            <person name="Jarvis E.D."/>
        </authorList>
    </citation>
    <scope>NUCLEOTIDE SEQUENCE [LARGE SCALE GENOMIC DNA]</scope>
</reference>
<dbReference type="Pfam" id="PF21901">
    <property type="entry name" value="TMEM87A-B_GOLD"/>
    <property type="match status" value="1"/>
</dbReference>
<dbReference type="Ensembl" id="ENSPNAT00000009033.2">
    <property type="protein sequence ID" value="ENSPNAP00000003253.2"/>
    <property type="gene ID" value="ENSPNAG00000009672.2"/>
</dbReference>
<evidence type="ECO:0000256" key="4">
    <source>
        <dbReference type="ARBA" id="ARBA00022989"/>
    </source>
</evidence>
<reference evidence="14" key="2">
    <citation type="submission" date="2025-08" db="UniProtKB">
        <authorList>
            <consortium name="Ensembl"/>
        </authorList>
    </citation>
    <scope>IDENTIFICATION</scope>
</reference>
<evidence type="ECO:0000256" key="6">
    <source>
        <dbReference type="ARBA" id="ARBA00023136"/>
    </source>
</evidence>
<evidence type="ECO:0000313" key="15">
    <source>
        <dbReference type="Proteomes" id="UP001501920"/>
    </source>
</evidence>
<feature type="transmembrane region" description="Helical" evidence="10">
    <location>
        <begin position="443"/>
        <end position="460"/>
    </location>
</feature>
<proteinExistence type="inferred from homology"/>
<evidence type="ECO:0000256" key="8">
    <source>
        <dbReference type="ARBA" id="ARBA00044946"/>
    </source>
</evidence>
<keyword evidence="6 10" id="KW-0472">Membrane</keyword>
<keyword evidence="15" id="KW-1185">Reference proteome</keyword>
<dbReference type="GeneID" id="108428628"/>